<dbReference type="Proteomes" id="UP000274661">
    <property type="component" value="Unassembled WGS sequence"/>
</dbReference>
<evidence type="ECO:0000313" key="2">
    <source>
        <dbReference type="Proteomes" id="UP000274661"/>
    </source>
</evidence>
<gene>
    <name evidence="1" type="ORF">HMF7854_05300</name>
</gene>
<sequence length="122" mass="13204">MIHFLPDPDTICPAPEPVAEAVARFRSIQQALRLVEMTEGRPARAGGDDLTVEALWPFASEPVRRCFDQRSTRIANAAAAGIETLLECRSAGGEPNPVAIDLLAETIQAGLVDIERLFHGRA</sequence>
<dbReference type="OrthoDB" id="7572601at2"/>
<comment type="caution">
    <text evidence="1">The sequence shown here is derived from an EMBL/GenBank/DDBJ whole genome shotgun (WGS) entry which is preliminary data.</text>
</comment>
<dbReference type="RefSeq" id="WP_126718136.1">
    <property type="nucleotide sequence ID" value="NZ_RWJF01000001.1"/>
</dbReference>
<accession>A0A429V8P4</accession>
<reference evidence="1 2" key="1">
    <citation type="submission" date="2018-12" db="EMBL/GenBank/DDBJ databases">
        <title>Sphingomonas sp. HMF7854 Genome sequencing and assembly.</title>
        <authorList>
            <person name="Cha I."/>
            <person name="Kang H."/>
            <person name="Kim H."/>
            <person name="Kang J."/>
            <person name="Joh K."/>
        </authorList>
    </citation>
    <scope>NUCLEOTIDE SEQUENCE [LARGE SCALE GENOMIC DNA]</scope>
    <source>
        <strain evidence="1 2">HMF7854</strain>
    </source>
</reference>
<dbReference type="EMBL" id="RWJF01000001">
    <property type="protein sequence ID" value="RST30304.1"/>
    <property type="molecule type" value="Genomic_DNA"/>
</dbReference>
<proteinExistence type="predicted"/>
<keyword evidence="2" id="KW-1185">Reference proteome</keyword>
<evidence type="ECO:0000313" key="1">
    <source>
        <dbReference type="EMBL" id="RST30304.1"/>
    </source>
</evidence>
<organism evidence="1 2">
    <name type="scientific">Sphingomonas ginkgonis</name>
    <dbReference type="NCBI Taxonomy" id="2315330"/>
    <lineage>
        <taxon>Bacteria</taxon>
        <taxon>Pseudomonadati</taxon>
        <taxon>Pseudomonadota</taxon>
        <taxon>Alphaproteobacteria</taxon>
        <taxon>Sphingomonadales</taxon>
        <taxon>Sphingomonadaceae</taxon>
        <taxon>Sphingomonas</taxon>
    </lineage>
</organism>
<name>A0A429V8P4_9SPHN</name>
<protein>
    <submittedName>
        <fullName evidence="1">Uncharacterized protein</fullName>
    </submittedName>
</protein>
<dbReference type="AlphaFoldDB" id="A0A429V8P4"/>